<evidence type="ECO:0000313" key="1">
    <source>
        <dbReference type="EMBL" id="TGY95417.1"/>
    </source>
</evidence>
<evidence type="ECO:0000313" key="2">
    <source>
        <dbReference type="Proteomes" id="UP000304953"/>
    </source>
</evidence>
<name>A0AC61RV36_9FIRM</name>
<comment type="caution">
    <text evidence="1">The sequence shown here is derived from an EMBL/GenBank/DDBJ whole genome shotgun (WGS) entry which is preliminary data.</text>
</comment>
<gene>
    <name evidence="1" type="ORF">E5329_14715</name>
</gene>
<protein>
    <submittedName>
        <fullName evidence="1">Uncharacterized protein</fullName>
    </submittedName>
</protein>
<accession>A0AC61RV36</accession>
<reference evidence="1" key="1">
    <citation type="submission" date="2019-04" db="EMBL/GenBank/DDBJ databases">
        <title>Microbes associate with the intestines of laboratory mice.</title>
        <authorList>
            <person name="Navarre W."/>
            <person name="Wong E."/>
            <person name="Huang K."/>
            <person name="Tropini C."/>
            <person name="Ng K."/>
            <person name="Yu B."/>
        </authorList>
    </citation>
    <scope>NUCLEOTIDE SEQUENCE</scope>
    <source>
        <strain evidence="1">NM01_1-7b</strain>
    </source>
</reference>
<organism evidence="1 2">
    <name type="scientific">Petralouisia muris</name>
    <dbReference type="NCBI Taxonomy" id="3032872"/>
    <lineage>
        <taxon>Bacteria</taxon>
        <taxon>Bacillati</taxon>
        <taxon>Bacillota</taxon>
        <taxon>Clostridia</taxon>
        <taxon>Lachnospirales</taxon>
        <taxon>Lachnospiraceae</taxon>
        <taxon>Petralouisia</taxon>
    </lineage>
</organism>
<dbReference type="EMBL" id="SRYA01000029">
    <property type="protein sequence ID" value="TGY95417.1"/>
    <property type="molecule type" value="Genomic_DNA"/>
</dbReference>
<keyword evidence="2" id="KW-1185">Reference proteome</keyword>
<dbReference type="Proteomes" id="UP000304953">
    <property type="component" value="Unassembled WGS sequence"/>
</dbReference>
<sequence length="222" mass="25355">MIEDLKEGTILPPVVIGIVTDANKYKKVKKGEITCEQLITDDAMEQLSIIDGMQRTTALMKAVSEKEEVNQRELRVEYWISDNSNSLLYRMLILNTGQVPWNVRRQIEIVFSGIVKEIKENVAGIEVFEIDDSAKRSKGGQYQADGLVELFLAFGARTWKINTKEKLTDEFTRHDFLQSSGETDLVRLFCEVLKCMVQMDILLDAKYKKKEENSGGKKKKVL</sequence>
<proteinExistence type="predicted"/>